<dbReference type="FunFam" id="3.40.50.720:FF:000609">
    <property type="entry name" value="2-dehydropantoate 2-reductase"/>
    <property type="match status" value="1"/>
</dbReference>
<dbReference type="InterPro" id="IPR051402">
    <property type="entry name" value="KPR-Related"/>
</dbReference>
<evidence type="ECO:0000313" key="8">
    <source>
        <dbReference type="EMBL" id="PIA94488.1"/>
    </source>
</evidence>
<evidence type="ECO:0000256" key="1">
    <source>
        <dbReference type="ARBA" id="ARBA00007870"/>
    </source>
</evidence>
<dbReference type="Gene3D" id="1.10.1040.10">
    <property type="entry name" value="N-(1-d-carboxylethyl)-l-norvaline Dehydrogenase, domain 2"/>
    <property type="match status" value="1"/>
</dbReference>
<dbReference type="InterPro" id="IPR036291">
    <property type="entry name" value="NAD(P)-bd_dom_sf"/>
</dbReference>
<dbReference type="NCBIfam" id="TIGR00745">
    <property type="entry name" value="apbA_panE"/>
    <property type="match status" value="1"/>
</dbReference>
<dbReference type="OrthoDB" id="3609at2759"/>
<evidence type="ECO:0000256" key="3">
    <source>
        <dbReference type="ARBA" id="ARBA00023002"/>
    </source>
</evidence>
<evidence type="ECO:0000256" key="4">
    <source>
        <dbReference type="RuleBase" id="RU362068"/>
    </source>
</evidence>
<dbReference type="EMBL" id="CP134189">
    <property type="protein sequence ID" value="WPB05133.1"/>
    <property type="molecule type" value="Genomic_DNA"/>
</dbReference>
<dbReference type="SUPFAM" id="SSF48179">
    <property type="entry name" value="6-phosphogluconate dehydrogenase C-terminal domain-like"/>
    <property type="match status" value="1"/>
</dbReference>
<name>A0A2G5HPP4_CERBT</name>
<evidence type="ECO:0000256" key="2">
    <source>
        <dbReference type="ARBA" id="ARBA00022857"/>
    </source>
</evidence>
<evidence type="ECO:0000259" key="6">
    <source>
        <dbReference type="Pfam" id="PF02558"/>
    </source>
</evidence>
<feature type="domain" description="Ketopantoate reductase C-terminal" evidence="7">
    <location>
        <begin position="195"/>
        <end position="319"/>
    </location>
</feature>
<dbReference type="InterPro" id="IPR013752">
    <property type="entry name" value="KPA_reductase"/>
</dbReference>
<evidence type="ECO:0000313" key="10">
    <source>
        <dbReference type="Proteomes" id="UP000230605"/>
    </source>
</evidence>
<evidence type="ECO:0000259" key="7">
    <source>
        <dbReference type="Pfam" id="PF08546"/>
    </source>
</evidence>
<reference evidence="9 11" key="2">
    <citation type="submission" date="2023-09" db="EMBL/GenBank/DDBJ databases">
        <title>Complete-Gapless Cercospora beticola genome.</title>
        <authorList>
            <person name="Wyatt N.A."/>
            <person name="Spanner R.E."/>
            <person name="Bolton M.D."/>
        </authorList>
    </citation>
    <scope>NUCLEOTIDE SEQUENCE [LARGE SCALE GENOMIC DNA]</scope>
    <source>
        <strain evidence="9">Cb09-40</strain>
    </source>
</reference>
<dbReference type="GO" id="GO:0005737">
    <property type="term" value="C:cytoplasm"/>
    <property type="evidence" value="ECO:0007669"/>
    <property type="project" value="TreeGrafter"/>
</dbReference>
<comment type="catalytic activity">
    <reaction evidence="4">
        <text>(R)-pantoate + NADP(+) = 2-dehydropantoate + NADPH + H(+)</text>
        <dbReference type="Rhea" id="RHEA:16233"/>
        <dbReference type="ChEBI" id="CHEBI:11561"/>
        <dbReference type="ChEBI" id="CHEBI:15378"/>
        <dbReference type="ChEBI" id="CHEBI:15980"/>
        <dbReference type="ChEBI" id="CHEBI:57783"/>
        <dbReference type="ChEBI" id="CHEBI:58349"/>
        <dbReference type="EC" id="1.1.1.169"/>
    </reaction>
</comment>
<evidence type="ECO:0000313" key="9">
    <source>
        <dbReference type="EMBL" id="WPB05133.1"/>
    </source>
</evidence>
<feature type="domain" description="Ketopantoate reductase N-terminal" evidence="6">
    <location>
        <begin position="13"/>
        <end position="163"/>
    </location>
</feature>
<accession>A0A2G5HPP4</accession>
<dbReference type="AlphaFoldDB" id="A0A2G5HPP4"/>
<dbReference type="InterPro" id="IPR003710">
    <property type="entry name" value="ApbA"/>
</dbReference>
<dbReference type="GO" id="GO:0008677">
    <property type="term" value="F:2-dehydropantoate 2-reductase activity"/>
    <property type="evidence" value="ECO:0007669"/>
    <property type="project" value="UniProtKB-EC"/>
</dbReference>
<dbReference type="InterPro" id="IPR013328">
    <property type="entry name" value="6PGD_dom2"/>
</dbReference>
<dbReference type="Pfam" id="PF08546">
    <property type="entry name" value="ApbA_C"/>
    <property type="match status" value="1"/>
</dbReference>
<dbReference type="Proteomes" id="UP001302367">
    <property type="component" value="Chromosome 6"/>
</dbReference>
<reference evidence="8 10" key="1">
    <citation type="submission" date="2015-10" db="EMBL/GenBank/DDBJ databases">
        <title>The cercosporin biosynthetic gene cluster was horizontally transferred to several fungal lineages and shown to be expanded in Cercospora beticola based on microsynteny with recipient genomes.</title>
        <authorList>
            <person name="De Jonge R."/>
            <person name="Ebert M.K."/>
            <person name="Suttle J.C."/>
            <person name="Jurick Ii W.M."/>
            <person name="Secor G.A."/>
            <person name="Thomma B.P."/>
            <person name="Van De Peer Y."/>
            <person name="Bolton M.D."/>
        </authorList>
    </citation>
    <scope>NUCLEOTIDE SEQUENCE [LARGE SCALE GENOMIC DNA]</scope>
    <source>
        <strain evidence="8 10">09-40</strain>
    </source>
</reference>
<comment type="similarity">
    <text evidence="1 4">Belongs to the ketopantoate reductase family.</text>
</comment>
<feature type="transmembrane region" description="Helical" evidence="5">
    <location>
        <begin position="12"/>
        <end position="29"/>
    </location>
</feature>
<evidence type="ECO:0000256" key="5">
    <source>
        <dbReference type="SAM" id="Phobius"/>
    </source>
</evidence>
<dbReference type="PANTHER" id="PTHR21708">
    <property type="entry name" value="PROBABLE 2-DEHYDROPANTOATE 2-REDUCTASE"/>
    <property type="match status" value="1"/>
</dbReference>
<evidence type="ECO:0000313" key="11">
    <source>
        <dbReference type="Proteomes" id="UP001302367"/>
    </source>
</evidence>
<sequence length="329" mass="36068">MSTPGSDRPCKVLLFGLGAIGGFYAYILGKNKNVSLSVIARSNYDAVKQHGLKIDSDVHGKCDVNIDHVYKSIPDIANTTFDFIVCAHKAIKPATIPPLFKPITNDQTTFVIIQNGVGNEEPFRTVYPSNSIISCVAWTGAVQKTPGIITHSTNESLLIGIFPNPTLDPDLEQTRLQTFADLLKQGGTNYTIEPDIQIARWEKVVWNVAWNPLTALTGLPVQTWLETSPEARTFTKQLMEDVIAVGRKLDVPLKDGLADELIARVMAMKPLIYSSMYQDAQSGRPLEMDVIVGFPMRKANEFGMEVSALRAIFALTNAVNSRLTSGSEG</sequence>
<dbReference type="EMBL" id="LKMD01000104">
    <property type="protein sequence ID" value="PIA94488.1"/>
    <property type="molecule type" value="Genomic_DNA"/>
</dbReference>
<dbReference type="EC" id="1.1.1.169" evidence="4"/>
<dbReference type="PANTHER" id="PTHR21708:SF40">
    <property type="entry name" value="REDUCTASE FAMILY PROTEIN, PUTATIVE (AFU_ORTHOLOGUE AFUA_2G14497)-RELATED"/>
    <property type="match status" value="1"/>
</dbReference>
<protein>
    <recommendedName>
        <fullName evidence="4">2-dehydropantoate 2-reductase</fullName>
        <ecNumber evidence="4">1.1.1.169</ecNumber>
    </recommendedName>
    <alternativeName>
        <fullName evidence="4">Ketopantoate reductase</fullName>
    </alternativeName>
</protein>
<dbReference type="Pfam" id="PF02558">
    <property type="entry name" value="ApbA"/>
    <property type="match status" value="1"/>
</dbReference>
<keyword evidence="3 4" id="KW-0560">Oxidoreductase</keyword>
<comment type="function">
    <text evidence="4">Catalyzes the NADPH-dependent reduction of ketopantoate into pantoic acid.</text>
</comment>
<dbReference type="InterPro" id="IPR013332">
    <property type="entry name" value="KPR_N"/>
</dbReference>
<proteinExistence type="inferred from homology"/>
<keyword evidence="11" id="KW-1185">Reference proteome</keyword>
<organism evidence="8 10">
    <name type="scientific">Cercospora beticola</name>
    <name type="common">Sugarbeet leaf spot fungus</name>
    <dbReference type="NCBI Taxonomy" id="122368"/>
    <lineage>
        <taxon>Eukaryota</taxon>
        <taxon>Fungi</taxon>
        <taxon>Dikarya</taxon>
        <taxon>Ascomycota</taxon>
        <taxon>Pezizomycotina</taxon>
        <taxon>Dothideomycetes</taxon>
        <taxon>Dothideomycetidae</taxon>
        <taxon>Mycosphaerellales</taxon>
        <taxon>Mycosphaerellaceae</taxon>
        <taxon>Cercospora</taxon>
    </lineage>
</organism>
<dbReference type="InterPro" id="IPR008927">
    <property type="entry name" value="6-PGluconate_DH-like_C_sf"/>
</dbReference>
<keyword evidence="5" id="KW-1133">Transmembrane helix</keyword>
<dbReference type="Proteomes" id="UP000230605">
    <property type="component" value="Chromosome 6"/>
</dbReference>
<dbReference type="SUPFAM" id="SSF51735">
    <property type="entry name" value="NAD(P)-binding Rossmann-fold domains"/>
    <property type="match status" value="1"/>
</dbReference>
<gene>
    <name evidence="8" type="ORF">CB0940_08556</name>
    <name evidence="9" type="ORF">RHO25_009783</name>
</gene>
<keyword evidence="5" id="KW-0812">Transmembrane</keyword>
<keyword evidence="2 4" id="KW-0521">NADP</keyword>
<dbReference type="FunFam" id="1.10.1040.10:FF:000017">
    <property type="entry name" value="2-dehydropantoate 2-reductase"/>
    <property type="match status" value="1"/>
</dbReference>
<dbReference type="Gene3D" id="3.40.50.720">
    <property type="entry name" value="NAD(P)-binding Rossmann-like Domain"/>
    <property type="match status" value="1"/>
</dbReference>
<dbReference type="GO" id="GO:0015940">
    <property type="term" value="P:pantothenate biosynthetic process"/>
    <property type="evidence" value="ECO:0007669"/>
    <property type="project" value="InterPro"/>
</dbReference>
<keyword evidence="5" id="KW-0472">Membrane</keyword>